<evidence type="ECO:0000313" key="2">
    <source>
        <dbReference type="EMBL" id="KAB5520716.1"/>
    </source>
</evidence>
<feature type="transmembrane region" description="Helical" evidence="1">
    <location>
        <begin position="16"/>
        <end position="42"/>
    </location>
</feature>
<evidence type="ECO:0000256" key="1">
    <source>
        <dbReference type="SAM" id="Phobius"/>
    </source>
</evidence>
<name>A0A5N5JPS7_9ROSI</name>
<feature type="transmembrane region" description="Helical" evidence="1">
    <location>
        <begin position="63"/>
        <end position="80"/>
    </location>
</feature>
<organism evidence="2 3">
    <name type="scientific">Salix brachista</name>
    <dbReference type="NCBI Taxonomy" id="2182728"/>
    <lineage>
        <taxon>Eukaryota</taxon>
        <taxon>Viridiplantae</taxon>
        <taxon>Streptophyta</taxon>
        <taxon>Embryophyta</taxon>
        <taxon>Tracheophyta</taxon>
        <taxon>Spermatophyta</taxon>
        <taxon>Magnoliopsida</taxon>
        <taxon>eudicotyledons</taxon>
        <taxon>Gunneridae</taxon>
        <taxon>Pentapetalae</taxon>
        <taxon>rosids</taxon>
        <taxon>fabids</taxon>
        <taxon>Malpighiales</taxon>
        <taxon>Salicaceae</taxon>
        <taxon>Saliceae</taxon>
        <taxon>Salix</taxon>
    </lineage>
</organism>
<gene>
    <name evidence="2" type="ORF">DKX38_025035</name>
</gene>
<sequence>MSAEFDLALVEVQLQLWISSLIANSFIVASCCCVLCYMLLCCSQQRLNLGCLAVSMPLRPKRACSLGVFFYLFLFLRGALT</sequence>
<comment type="caution">
    <text evidence="2">The sequence shown here is derived from an EMBL/GenBank/DDBJ whole genome shotgun (WGS) entry which is preliminary data.</text>
</comment>
<reference evidence="3" key="1">
    <citation type="journal article" date="2019" name="Gigascience">
        <title>De novo genome assembly of the endangered Acer yangbiense, a plant species with extremely small populations endemic to Yunnan Province, China.</title>
        <authorList>
            <person name="Yang J."/>
            <person name="Wariss H.M."/>
            <person name="Tao L."/>
            <person name="Zhang R."/>
            <person name="Yun Q."/>
            <person name="Hollingsworth P."/>
            <person name="Dao Z."/>
            <person name="Luo G."/>
            <person name="Guo H."/>
            <person name="Ma Y."/>
            <person name="Sun W."/>
        </authorList>
    </citation>
    <scope>NUCLEOTIDE SEQUENCE [LARGE SCALE GENOMIC DNA]</scope>
    <source>
        <strain evidence="3">cv. br00</strain>
    </source>
</reference>
<keyword evidence="1" id="KW-0472">Membrane</keyword>
<protein>
    <submittedName>
        <fullName evidence="2">Uncharacterized protein</fullName>
    </submittedName>
</protein>
<keyword evidence="1" id="KW-1133">Transmembrane helix</keyword>
<proteinExistence type="predicted"/>
<keyword evidence="1" id="KW-0812">Transmembrane</keyword>
<dbReference type="Proteomes" id="UP000326939">
    <property type="component" value="Chromosome 16"/>
</dbReference>
<keyword evidence="3" id="KW-1185">Reference proteome</keyword>
<dbReference type="AlphaFoldDB" id="A0A5N5JPS7"/>
<dbReference type="EMBL" id="VDCV01000016">
    <property type="protein sequence ID" value="KAB5520716.1"/>
    <property type="molecule type" value="Genomic_DNA"/>
</dbReference>
<accession>A0A5N5JPS7</accession>
<evidence type="ECO:0000313" key="3">
    <source>
        <dbReference type="Proteomes" id="UP000326939"/>
    </source>
</evidence>